<evidence type="ECO:0000256" key="1">
    <source>
        <dbReference type="ARBA" id="ARBA00022491"/>
    </source>
</evidence>
<dbReference type="SUPFAM" id="SSF46785">
    <property type="entry name" value="Winged helix' DNA-binding domain"/>
    <property type="match status" value="1"/>
</dbReference>
<dbReference type="EMBL" id="RZNC01000009">
    <property type="protein sequence ID" value="RWZ55062.1"/>
    <property type="molecule type" value="Genomic_DNA"/>
</dbReference>
<gene>
    <name evidence="6" type="ORF">ELQ92_15670</name>
</gene>
<evidence type="ECO:0000313" key="6">
    <source>
        <dbReference type="EMBL" id="RWZ55062.1"/>
    </source>
</evidence>
<evidence type="ECO:0000256" key="4">
    <source>
        <dbReference type="ARBA" id="ARBA00023163"/>
    </source>
</evidence>
<dbReference type="SUPFAM" id="SSF53822">
    <property type="entry name" value="Periplasmic binding protein-like I"/>
    <property type="match status" value="1"/>
</dbReference>
<name>A0A3S4DSF2_9MICO</name>
<feature type="domain" description="HTH gntR-type" evidence="5">
    <location>
        <begin position="71"/>
        <end position="139"/>
    </location>
</feature>
<dbReference type="OrthoDB" id="9799482at2"/>
<keyword evidence="1" id="KW-0678">Repressor</keyword>
<sequence>MTASTAASSTPLRSCVVSIEPPAMHGTTECTVPRGTRMWVSLQAVGSGARPAESRCRLNIFIGTALEKDGHVLYRQVYDALRARIVDGRYAVGDKLPSEAELSEEYSVSAITVKRALDLLRTDGFIVRRPRLGTFVTSATPNGTTPTEPAPRTRPLIGCVVTNFDDTFGSRVVEGLLSGAGVDDPVILMRSMGDHDLEDASIRSLIDSGVSGLVLQPSSSEFIPPAALELVTRRFPLVILDRVFDGIPVSAVRSDNLAGAMSATEHLLTLGHRSVGFLSAASHVSSSEERRNGWVHAHAAFHRPLDDTAELRTLDSTIPGSTTSAEDDIQRIVAFVREHPHVTAYLAAEYNIALLLREACRRLGLSIPDDVSVVCFDHPDAAFDASLFRFTHVRQQQSAIGERAIDAVRAQIAAPGSIEKVLLPTELVLGASTAPPRA</sequence>
<dbReference type="CDD" id="cd07377">
    <property type="entry name" value="WHTH_GntR"/>
    <property type="match status" value="1"/>
</dbReference>
<dbReference type="InterPro" id="IPR036390">
    <property type="entry name" value="WH_DNA-bd_sf"/>
</dbReference>
<dbReference type="PRINTS" id="PR00035">
    <property type="entry name" value="HTHGNTR"/>
</dbReference>
<organism evidence="6 7">
    <name type="scientific">Labedella populi</name>
    <dbReference type="NCBI Taxonomy" id="2498850"/>
    <lineage>
        <taxon>Bacteria</taxon>
        <taxon>Bacillati</taxon>
        <taxon>Actinomycetota</taxon>
        <taxon>Actinomycetes</taxon>
        <taxon>Micrococcales</taxon>
        <taxon>Microbacteriaceae</taxon>
        <taxon>Labedella</taxon>
    </lineage>
</organism>
<dbReference type="Proteomes" id="UP000288603">
    <property type="component" value="Unassembled WGS sequence"/>
</dbReference>
<dbReference type="PROSITE" id="PS50949">
    <property type="entry name" value="HTH_GNTR"/>
    <property type="match status" value="1"/>
</dbReference>
<evidence type="ECO:0000259" key="5">
    <source>
        <dbReference type="PROSITE" id="PS50949"/>
    </source>
</evidence>
<dbReference type="Gene3D" id="3.40.50.2300">
    <property type="match status" value="2"/>
</dbReference>
<evidence type="ECO:0000313" key="7">
    <source>
        <dbReference type="Proteomes" id="UP000288603"/>
    </source>
</evidence>
<dbReference type="CDD" id="cd06267">
    <property type="entry name" value="PBP1_LacI_sugar_binding-like"/>
    <property type="match status" value="1"/>
</dbReference>
<evidence type="ECO:0000256" key="3">
    <source>
        <dbReference type="ARBA" id="ARBA00023125"/>
    </source>
</evidence>
<reference evidence="6 7" key="1">
    <citation type="submission" date="2018-12" db="EMBL/GenBank/DDBJ databases">
        <authorList>
            <person name="Li F."/>
        </authorList>
    </citation>
    <scope>NUCLEOTIDE SEQUENCE [LARGE SCALE GENOMIC DNA]</scope>
    <source>
        <strain evidence="6 7">8H24J-4-2</strain>
    </source>
</reference>
<dbReference type="Gene3D" id="1.10.10.10">
    <property type="entry name" value="Winged helix-like DNA-binding domain superfamily/Winged helix DNA-binding domain"/>
    <property type="match status" value="1"/>
</dbReference>
<accession>A0A3S4DSF2</accession>
<keyword evidence="7" id="KW-1185">Reference proteome</keyword>
<keyword evidence="3" id="KW-0238">DNA-binding</keyword>
<dbReference type="InterPro" id="IPR000524">
    <property type="entry name" value="Tscrpt_reg_HTH_GntR"/>
</dbReference>
<dbReference type="GO" id="GO:0003700">
    <property type="term" value="F:DNA-binding transcription factor activity"/>
    <property type="evidence" value="ECO:0007669"/>
    <property type="project" value="InterPro"/>
</dbReference>
<keyword evidence="4" id="KW-0804">Transcription</keyword>
<dbReference type="GO" id="GO:0000976">
    <property type="term" value="F:transcription cis-regulatory region binding"/>
    <property type="evidence" value="ECO:0007669"/>
    <property type="project" value="TreeGrafter"/>
</dbReference>
<dbReference type="InterPro" id="IPR046335">
    <property type="entry name" value="LacI/GalR-like_sensor"/>
</dbReference>
<dbReference type="PANTHER" id="PTHR30146">
    <property type="entry name" value="LACI-RELATED TRANSCRIPTIONAL REPRESSOR"/>
    <property type="match status" value="1"/>
</dbReference>
<dbReference type="SMART" id="SM00345">
    <property type="entry name" value="HTH_GNTR"/>
    <property type="match status" value="1"/>
</dbReference>
<dbReference type="InterPro" id="IPR028082">
    <property type="entry name" value="Peripla_BP_I"/>
</dbReference>
<dbReference type="Pfam" id="PF00392">
    <property type="entry name" value="GntR"/>
    <property type="match status" value="1"/>
</dbReference>
<dbReference type="Pfam" id="PF13377">
    <property type="entry name" value="Peripla_BP_3"/>
    <property type="match status" value="1"/>
</dbReference>
<proteinExistence type="predicted"/>
<dbReference type="AlphaFoldDB" id="A0A3S4DSF2"/>
<evidence type="ECO:0000256" key="2">
    <source>
        <dbReference type="ARBA" id="ARBA00023015"/>
    </source>
</evidence>
<dbReference type="InterPro" id="IPR036388">
    <property type="entry name" value="WH-like_DNA-bd_sf"/>
</dbReference>
<comment type="caution">
    <text evidence="6">The sequence shown here is derived from an EMBL/GenBank/DDBJ whole genome shotgun (WGS) entry which is preliminary data.</text>
</comment>
<dbReference type="PANTHER" id="PTHR30146:SF95">
    <property type="entry name" value="RIBOSE OPERON REPRESSOR"/>
    <property type="match status" value="1"/>
</dbReference>
<keyword evidence="2" id="KW-0805">Transcription regulation</keyword>
<protein>
    <submittedName>
        <fullName evidence="6">GntR family transcriptional regulator</fullName>
    </submittedName>
</protein>